<keyword evidence="4" id="KW-1185">Reference proteome</keyword>
<dbReference type="OrthoDB" id="3787029at2"/>
<feature type="transmembrane region" description="Helical" evidence="2">
    <location>
        <begin position="39"/>
        <end position="61"/>
    </location>
</feature>
<reference evidence="3 4" key="1">
    <citation type="journal article" date="2014" name="J. Biotechnol.">
        <title>Complete genome sequence of the actinobacterium Actinoplanes friuliensis HAG 010964, producer of the lipopeptide antibiotic friulimycin.</title>
        <authorList>
            <person name="Ruckert C."/>
            <person name="Szczepanowski R."/>
            <person name="Albersmeier A."/>
            <person name="Goesmann A."/>
            <person name="Fischer N."/>
            <person name="Steinkamper A."/>
            <person name="Puhler A."/>
            <person name="Biener R."/>
            <person name="Schwartz D."/>
            <person name="Kalinowski J."/>
        </authorList>
    </citation>
    <scope>NUCLEOTIDE SEQUENCE [LARGE SCALE GENOMIC DNA]</scope>
    <source>
        <strain evidence="3 4">DSM 7358</strain>
    </source>
</reference>
<accession>U5WB11</accession>
<keyword evidence="2" id="KW-1133">Transmembrane helix</keyword>
<evidence type="ECO:0000313" key="4">
    <source>
        <dbReference type="Proteomes" id="UP000017746"/>
    </source>
</evidence>
<gene>
    <name evidence="3" type="ORF">AFR_34290</name>
</gene>
<evidence type="ECO:0000256" key="1">
    <source>
        <dbReference type="SAM" id="MobiDB-lite"/>
    </source>
</evidence>
<dbReference type="Proteomes" id="UP000017746">
    <property type="component" value="Chromosome"/>
</dbReference>
<dbReference type="KEGG" id="afs:AFR_34290"/>
<proteinExistence type="predicted"/>
<name>U5WB11_9ACTN</name>
<dbReference type="eggNOG" id="ENOG5032YNM">
    <property type="taxonomic scope" value="Bacteria"/>
</dbReference>
<dbReference type="HOGENOM" id="CLU_102838_0_0_11"/>
<evidence type="ECO:0000256" key="2">
    <source>
        <dbReference type="SAM" id="Phobius"/>
    </source>
</evidence>
<dbReference type="RefSeq" id="WP_023561453.1">
    <property type="nucleotide sequence ID" value="NC_022657.1"/>
</dbReference>
<dbReference type="STRING" id="1246995.AFR_34290"/>
<feature type="region of interest" description="Disordered" evidence="1">
    <location>
        <begin position="1"/>
        <end position="20"/>
    </location>
</feature>
<keyword evidence="2" id="KW-0812">Transmembrane</keyword>
<dbReference type="EMBL" id="CP006272">
    <property type="protein sequence ID" value="AGZ45116.1"/>
    <property type="molecule type" value="Genomic_DNA"/>
</dbReference>
<dbReference type="PATRIC" id="fig|1246995.3.peg.6938"/>
<keyword evidence="2" id="KW-0472">Membrane</keyword>
<dbReference type="AlphaFoldDB" id="U5WB11"/>
<organism evidence="3 4">
    <name type="scientific">Actinoplanes friuliensis DSM 7358</name>
    <dbReference type="NCBI Taxonomy" id="1246995"/>
    <lineage>
        <taxon>Bacteria</taxon>
        <taxon>Bacillati</taxon>
        <taxon>Actinomycetota</taxon>
        <taxon>Actinomycetes</taxon>
        <taxon>Micromonosporales</taxon>
        <taxon>Micromonosporaceae</taxon>
        <taxon>Actinoplanes</taxon>
    </lineage>
</organism>
<evidence type="ECO:0000313" key="3">
    <source>
        <dbReference type="EMBL" id="AGZ45116.1"/>
    </source>
</evidence>
<protein>
    <submittedName>
        <fullName evidence="3">Uncharacterized protein</fullName>
    </submittedName>
</protein>
<sequence length="227" mass="23824">MTDLRNHLEGIAGPAVPPTMTEIDADLKRGRHALRRRRAVQVAGGSTFAVAALVAAVAFAGSGAQTPGDSPQAGAPAVAEGVTHLVAYTGKQPKGFTIDKAPDGWFVQADDESSLLLAPSRIKGKPGVDPSQDPLYDDRSFVGKIAVMLQSKDEQGPRDGKAVKVGDKDGVLVKSLDSTDGRTLWVKQPKGAYLLIQFWDGIGLSQDEMVVFGAGVHVNKDAKQGVG</sequence>